<dbReference type="NCBIfam" id="TIGR00277">
    <property type="entry name" value="HDIG"/>
    <property type="match status" value="1"/>
</dbReference>
<dbReference type="PANTHER" id="PTHR38659:SF2">
    <property type="entry name" value="HDIG DOMAIN PROTEIN"/>
    <property type="match status" value="1"/>
</dbReference>
<reference evidence="3 4" key="1">
    <citation type="submission" date="2023-07" db="EMBL/GenBank/DDBJ databases">
        <title>Closed genome sequence of Methanosarcinaceae archaeon Am2.</title>
        <authorList>
            <person name="Poehlein A."/>
            <person name="Protasov E."/>
            <person name="Platt K."/>
            <person name="Reeh H."/>
            <person name="Daniel R."/>
            <person name="Brune A."/>
        </authorList>
    </citation>
    <scope>NUCLEOTIDE SEQUENCE [LARGE SCALE GENOMIC DNA]</scope>
    <source>
        <strain evidence="3 4">Am2</strain>
    </source>
</reference>
<dbReference type="AlphaFoldDB" id="A0AA96ZVI0"/>
<organism evidence="3 4">
    <name type="scientific">Methanolapillus ohkumae</name>
    <dbReference type="NCBI Taxonomy" id="3028298"/>
    <lineage>
        <taxon>Archaea</taxon>
        <taxon>Methanobacteriati</taxon>
        <taxon>Methanobacteriota</taxon>
        <taxon>Stenosarchaea group</taxon>
        <taxon>Methanomicrobia</taxon>
        <taxon>Methanosarcinales</taxon>
        <taxon>Methanosarcinaceae</taxon>
        <taxon>Methanolapillus</taxon>
    </lineage>
</organism>
<evidence type="ECO:0000313" key="4">
    <source>
        <dbReference type="Proteomes" id="UP001304970"/>
    </source>
</evidence>
<sequence>MISREKALQILKEEGCEEKVIAHCCVVSEVAVCLARKNIEAGRDVNVEFVEIGGLLHDLGRARSHGMDHAVIGAELAQKYNLDDAILKIIKKHIGAGLTPEEANYFGLPADDYMPRTWEEKIVAHADNIVKGDEVISLKKRLKILKERGVDKESRKRVKELAHEVDFETSDEMDDRIKDKSPVFIKK</sequence>
<dbReference type="GeneID" id="89227919"/>
<dbReference type="InterPro" id="IPR006675">
    <property type="entry name" value="HDIG_dom"/>
</dbReference>
<accession>A0AA96ZVI0</accession>
<gene>
    <name evidence="3" type="primary">rny</name>
    <name evidence="3" type="ORF">MsAm2_05100</name>
</gene>
<dbReference type="Gene3D" id="1.10.3210.10">
    <property type="entry name" value="Hypothetical protein af1432"/>
    <property type="match status" value="2"/>
</dbReference>
<dbReference type="EC" id="3.1.-.-" evidence="3"/>
<dbReference type="InterPro" id="IPR003607">
    <property type="entry name" value="HD/PDEase_dom"/>
</dbReference>
<dbReference type="SUPFAM" id="SSF109604">
    <property type="entry name" value="HD-domain/PDEase-like"/>
    <property type="match status" value="1"/>
</dbReference>
<dbReference type="PROSITE" id="PS51831">
    <property type="entry name" value="HD"/>
    <property type="match status" value="1"/>
</dbReference>
<feature type="region of interest" description="Disordered" evidence="1">
    <location>
        <begin position="167"/>
        <end position="187"/>
    </location>
</feature>
<evidence type="ECO:0000313" key="3">
    <source>
        <dbReference type="EMBL" id="WNY26734.1"/>
    </source>
</evidence>
<protein>
    <submittedName>
        <fullName evidence="3">Ribonuclease Y</fullName>
        <ecNumber evidence="3">3.1.-.-</ecNumber>
    </submittedName>
</protein>
<dbReference type="InterPro" id="IPR006674">
    <property type="entry name" value="HD_domain"/>
</dbReference>
<evidence type="ECO:0000259" key="2">
    <source>
        <dbReference type="PROSITE" id="PS51831"/>
    </source>
</evidence>
<keyword evidence="4" id="KW-1185">Reference proteome</keyword>
<dbReference type="EMBL" id="CP131061">
    <property type="protein sequence ID" value="WNY26734.1"/>
    <property type="molecule type" value="Genomic_DNA"/>
</dbReference>
<dbReference type="GO" id="GO:0016787">
    <property type="term" value="F:hydrolase activity"/>
    <property type="evidence" value="ECO:0007669"/>
    <property type="project" value="UniProtKB-KW"/>
</dbReference>
<keyword evidence="3" id="KW-0378">Hydrolase</keyword>
<dbReference type="Pfam" id="PF01966">
    <property type="entry name" value="HD"/>
    <property type="match status" value="1"/>
</dbReference>
<dbReference type="Proteomes" id="UP001304970">
    <property type="component" value="Chromosome"/>
</dbReference>
<evidence type="ECO:0000256" key="1">
    <source>
        <dbReference type="SAM" id="MobiDB-lite"/>
    </source>
</evidence>
<name>A0AA96ZVI0_9EURY</name>
<dbReference type="CDD" id="cd00077">
    <property type="entry name" value="HDc"/>
    <property type="match status" value="1"/>
</dbReference>
<dbReference type="PANTHER" id="PTHR38659">
    <property type="entry name" value="METAL-DEPENDENT PHOSPHOHYDROLASE"/>
    <property type="match status" value="1"/>
</dbReference>
<proteinExistence type="predicted"/>
<dbReference type="RefSeq" id="WP_338098252.1">
    <property type="nucleotide sequence ID" value="NZ_CP131061.1"/>
</dbReference>
<feature type="domain" description="HD" evidence="2">
    <location>
        <begin position="20"/>
        <end position="132"/>
    </location>
</feature>